<keyword evidence="1" id="KW-0472">Membrane</keyword>
<dbReference type="InterPro" id="IPR032675">
    <property type="entry name" value="LRR_dom_sf"/>
</dbReference>
<reference evidence="2 3" key="1">
    <citation type="submission" date="2020-04" db="EMBL/GenBank/DDBJ databases">
        <authorList>
            <person name="Alioto T."/>
            <person name="Alioto T."/>
            <person name="Gomez Garrido J."/>
        </authorList>
    </citation>
    <scope>NUCLEOTIDE SEQUENCE [LARGE SCALE GENOMIC DNA]</scope>
</reference>
<name>A0A8S1DP66_9INSE</name>
<gene>
    <name evidence="2" type="ORF">CLODIP_2_CD01046</name>
</gene>
<keyword evidence="3" id="KW-1185">Reference proteome</keyword>
<keyword evidence="1" id="KW-0812">Transmembrane</keyword>
<evidence type="ECO:0000313" key="3">
    <source>
        <dbReference type="Proteomes" id="UP000494165"/>
    </source>
</evidence>
<comment type="caution">
    <text evidence="2">The sequence shown here is derived from an EMBL/GenBank/DDBJ whole genome shotgun (WGS) entry which is preliminary data.</text>
</comment>
<evidence type="ECO:0000313" key="2">
    <source>
        <dbReference type="EMBL" id="CAB3382093.1"/>
    </source>
</evidence>
<dbReference type="AlphaFoldDB" id="A0A8S1DP66"/>
<dbReference type="EMBL" id="CADEPI010000257">
    <property type="protein sequence ID" value="CAB3382093.1"/>
    <property type="molecule type" value="Genomic_DNA"/>
</dbReference>
<evidence type="ECO:0000256" key="1">
    <source>
        <dbReference type="SAM" id="Phobius"/>
    </source>
</evidence>
<keyword evidence="1" id="KW-1133">Transmembrane helix</keyword>
<accession>A0A8S1DP66</accession>
<dbReference type="Proteomes" id="UP000494165">
    <property type="component" value="Unassembled WGS sequence"/>
</dbReference>
<proteinExistence type="predicted"/>
<feature type="transmembrane region" description="Helical" evidence="1">
    <location>
        <begin position="443"/>
        <end position="463"/>
    </location>
</feature>
<sequence>MSGKNKNEVQFMEPPPFCEAHFLKSDACQRHQVVTRRFFYNISSRFRGIVCVFAALSSNYPNSTKFKMSGNKSMLLSLKESAIDTIVTNIGSYRDLIKKKISPPMRKIVLDKVMERIEEIGEDQVWAALPYLDQHRTTESFSIRDFADILFCLNWKTGELSNGRVSMEEFLQYLIEFVPNLQQLEIDVPGSIHVKTIKLQPLVATDLLLKMENLTEVTINGFDIQFSGFVRVCKESRNLQSIKADNILVDVPKISMKKILEAIGSLFGYQYYVDFEFPKKIEITLKKTDAITPPLKLLKAVVTGDFLDLIPSSLAELCIHAGKTAEIQSEGDCILRNLRRLGGSLKLLLLNGIRPEMNLTFNYIFEHCRGLETLTIRNSWVTADGPIASFGKLTHFYLLDENSFCTARLDRILSAPLLQPADFLTNLGVLIWKNSFLVRRRKWFTTLLEFGLPVLLFTFYAVSSAKLNRCLLRTEKQFHRHFGLQIKQLRKIPEHERV</sequence>
<dbReference type="Gene3D" id="3.80.10.10">
    <property type="entry name" value="Ribonuclease Inhibitor"/>
    <property type="match status" value="1"/>
</dbReference>
<organism evidence="2 3">
    <name type="scientific">Cloeon dipterum</name>
    <dbReference type="NCBI Taxonomy" id="197152"/>
    <lineage>
        <taxon>Eukaryota</taxon>
        <taxon>Metazoa</taxon>
        <taxon>Ecdysozoa</taxon>
        <taxon>Arthropoda</taxon>
        <taxon>Hexapoda</taxon>
        <taxon>Insecta</taxon>
        <taxon>Pterygota</taxon>
        <taxon>Palaeoptera</taxon>
        <taxon>Ephemeroptera</taxon>
        <taxon>Pisciforma</taxon>
        <taxon>Baetidae</taxon>
        <taxon>Cloeon</taxon>
    </lineage>
</organism>
<protein>
    <submittedName>
        <fullName evidence="2">Uncharacterized protein</fullName>
    </submittedName>
</protein>